<comment type="caution">
    <text evidence="2">The sequence shown here is derived from an EMBL/GenBank/DDBJ whole genome shotgun (WGS) entry which is preliminary data.</text>
</comment>
<dbReference type="Gene3D" id="3.90.320.10">
    <property type="match status" value="1"/>
</dbReference>
<evidence type="ECO:0000313" key="2">
    <source>
        <dbReference type="EMBL" id="CAH3031662.1"/>
    </source>
</evidence>
<dbReference type="GO" id="GO:0006281">
    <property type="term" value="P:DNA repair"/>
    <property type="evidence" value="ECO:0007669"/>
    <property type="project" value="UniProtKB-ARBA"/>
</dbReference>
<dbReference type="Pfam" id="PF09588">
    <property type="entry name" value="YqaJ"/>
    <property type="match status" value="1"/>
</dbReference>
<proteinExistence type="predicted"/>
<reference evidence="2 3" key="1">
    <citation type="submission" date="2022-05" db="EMBL/GenBank/DDBJ databases">
        <authorList>
            <consortium name="Genoscope - CEA"/>
            <person name="William W."/>
        </authorList>
    </citation>
    <scope>NUCLEOTIDE SEQUENCE [LARGE SCALE GENOMIC DNA]</scope>
</reference>
<feature type="domain" description="YqaJ viral recombinase" evidence="1">
    <location>
        <begin position="67"/>
        <end position="187"/>
    </location>
</feature>
<dbReference type="InterPro" id="IPR019080">
    <property type="entry name" value="YqaJ_viral_recombinase"/>
</dbReference>
<accession>A0AAU9VJJ8</accession>
<protein>
    <recommendedName>
        <fullName evidence="1">YqaJ viral recombinase domain-containing protein</fullName>
    </recommendedName>
</protein>
<organism evidence="2 3">
    <name type="scientific">Pocillopora meandrina</name>
    <dbReference type="NCBI Taxonomy" id="46732"/>
    <lineage>
        <taxon>Eukaryota</taxon>
        <taxon>Metazoa</taxon>
        <taxon>Cnidaria</taxon>
        <taxon>Anthozoa</taxon>
        <taxon>Hexacorallia</taxon>
        <taxon>Scleractinia</taxon>
        <taxon>Astrocoeniina</taxon>
        <taxon>Pocilloporidae</taxon>
        <taxon>Pocillopora</taxon>
    </lineage>
</organism>
<name>A0AAU9VJJ8_9CNID</name>
<dbReference type="EMBL" id="CALNXJ010000001">
    <property type="protein sequence ID" value="CAH3031662.1"/>
    <property type="molecule type" value="Genomic_DNA"/>
</dbReference>
<evidence type="ECO:0000259" key="1">
    <source>
        <dbReference type="Pfam" id="PF09588"/>
    </source>
</evidence>
<dbReference type="CDD" id="cd22343">
    <property type="entry name" value="PDDEXK_lambda_exonuclease-like"/>
    <property type="match status" value="1"/>
</dbReference>
<dbReference type="SUPFAM" id="SSF52980">
    <property type="entry name" value="Restriction endonuclease-like"/>
    <property type="match status" value="1"/>
</dbReference>
<keyword evidence="3" id="KW-1185">Reference proteome</keyword>
<dbReference type="InterPro" id="IPR011335">
    <property type="entry name" value="Restrct_endonuc-II-like"/>
</dbReference>
<gene>
    <name evidence="2" type="ORF">PMEA_00000420</name>
</gene>
<dbReference type="PANTHER" id="PTHR46609:SF7">
    <property type="match status" value="1"/>
</dbReference>
<sequence>SDVATDQGGKKKRPPVSCKLYDARFKRIKKMGWKPEIVLNICNKLAKSLKPPPFSYLLNIFVPKDLSKVSSIRHGRQQELIVRSLYSRKMQKTCKQFIVFNAGLVVNPSFPYLGASPDGKVYDPTEKDPFGLLEIKNPYTWRNHTMEEACKDPNFCLHMVNGKPKLKENDKSGYYDQVQGQLVVTGLPWCDFVVHLSGSHNINVEQIYFNQRHWDENLFPKLKKFYFVHALPFLLKA</sequence>
<feature type="non-terminal residue" evidence="2">
    <location>
        <position position="1"/>
    </location>
</feature>
<dbReference type="PANTHER" id="PTHR46609">
    <property type="entry name" value="EXONUCLEASE, PHAGE-TYPE/RECB, C-TERMINAL DOMAIN-CONTAINING PROTEIN"/>
    <property type="match status" value="1"/>
</dbReference>
<dbReference type="InterPro" id="IPR051703">
    <property type="entry name" value="NF-kappa-B_Signaling_Reg"/>
</dbReference>
<evidence type="ECO:0000313" key="3">
    <source>
        <dbReference type="Proteomes" id="UP001159428"/>
    </source>
</evidence>
<dbReference type="Proteomes" id="UP001159428">
    <property type="component" value="Unassembled WGS sequence"/>
</dbReference>
<dbReference type="AlphaFoldDB" id="A0AAU9VJJ8"/>
<dbReference type="InterPro" id="IPR011604">
    <property type="entry name" value="PDDEXK-like_dom_sf"/>
</dbReference>